<dbReference type="InterPro" id="IPR036721">
    <property type="entry name" value="RCK_C_sf"/>
</dbReference>
<reference evidence="8 9" key="1">
    <citation type="submission" date="2018-01" db="EMBL/GenBank/DDBJ databases">
        <title>Complete genome sequence of Bacteriovorax stolpii DSM12778.</title>
        <authorList>
            <person name="Tang B."/>
            <person name="Chang J."/>
        </authorList>
    </citation>
    <scope>NUCLEOTIDE SEQUENCE [LARGE SCALE GENOMIC DNA]</scope>
    <source>
        <strain evidence="8 9">DSM 12778</strain>
    </source>
</reference>
<dbReference type="GO" id="GO:0016020">
    <property type="term" value="C:membrane"/>
    <property type="evidence" value="ECO:0007669"/>
    <property type="project" value="UniProtKB-SubCell"/>
</dbReference>
<evidence type="ECO:0000313" key="8">
    <source>
        <dbReference type="EMBL" id="AUN97886.1"/>
    </source>
</evidence>
<keyword evidence="6" id="KW-1133">Transmembrane helix</keyword>
<keyword evidence="4" id="KW-0406">Ion transport</keyword>
<dbReference type="InterPro" id="IPR006153">
    <property type="entry name" value="Cation/H_exchanger_TM"/>
</dbReference>
<keyword evidence="3" id="KW-0813">Transport</keyword>
<keyword evidence="4" id="KW-0633">Potassium transport</keyword>
<evidence type="ECO:0000256" key="6">
    <source>
        <dbReference type="ARBA" id="ARBA00022989"/>
    </source>
</evidence>
<evidence type="ECO:0000256" key="4">
    <source>
        <dbReference type="ARBA" id="ARBA00022538"/>
    </source>
</evidence>
<dbReference type="SUPFAM" id="SSF116726">
    <property type="entry name" value="TrkA C-terminal domain-like"/>
    <property type="match status" value="2"/>
</dbReference>
<sequence length="743" mass="81586">MAHLPDLIRDLGFILITAAFVTLLFKRLRQPVVLGYLIAGFFLGPNFPFFIHVQDTQSVHIWAEIGVIFLLFGLGLEFSFKKLSRVGKSAGITAFVEAAFMLGIGFLTGKMIGWNSIDSLYLGGILSISSTTIIVRAFDELGLKGKKFVSLVFGILIVEDLIAILLLVLLTTVAVSNTLSGSELATATFKLGFFLTLWFLVGIYVIPNLLNAIRKLLTPETTVVLALALCLTMVIVATNVGFSAPLGAFIMGSILAETKEGKNIEHLINPIKDLFSAVFFVSVGMMINPNSLYQYADIILLITAVTIVGKILSTTVGALLSGQSLKTSMHAGLSLAQIGEFSFIIATLGLTLKVTSEFLYPIAVAVSAITTFTTPYLIKNSNALYEMISGRLPQGLKDQLTHYETTFAHKSEVGVYGLLWRAYGIRILLNVTIVVGIALFTEQIILNYVFDLTTYSRDIPGIGAIIAIILSAPFLWAIIFGAPAQSSLSSSTDVAKLRNLLVGVTITRVILGIILVLGLISRFTTMHSSYLFAFLVIVGAAIVFRNFIEPFYHSIEERFMYNLNEKEREELALQKTKPVLAPWDAVMSEFVVSPNSIIIGKTLQESELKEKFGVTIALIERGHRKIMAPGRDTLLMPFDKVFLIGTDTELTEAKRVIEAEDFHAEVPEHASYGLESFTLSKHSTYIEKSIRECGLREKIEGLIVGVERDGKRFLNPDSGMILKAGDLLWVVADIKRVNQNLKS</sequence>
<dbReference type="KEGG" id="bsto:C0V70_07150"/>
<evidence type="ECO:0000256" key="7">
    <source>
        <dbReference type="ARBA" id="ARBA00023136"/>
    </source>
</evidence>
<dbReference type="Gene3D" id="1.20.1530.20">
    <property type="match status" value="1"/>
</dbReference>
<evidence type="ECO:0000256" key="1">
    <source>
        <dbReference type="ARBA" id="ARBA00004141"/>
    </source>
</evidence>
<keyword evidence="4" id="KW-0630">Potassium</keyword>
<dbReference type="GO" id="GO:0006813">
    <property type="term" value="P:potassium ion transport"/>
    <property type="evidence" value="ECO:0007669"/>
    <property type="project" value="UniProtKB-KW"/>
</dbReference>
<dbReference type="Pfam" id="PF02080">
    <property type="entry name" value="TrkA_C"/>
    <property type="match status" value="2"/>
</dbReference>
<protein>
    <submittedName>
        <fullName evidence="8">Uncharacterized protein</fullName>
    </submittedName>
</protein>
<dbReference type="GO" id="GO:0008324">
    <property type="term" value="F:monoatomic cation transmembrane transporter activity"/>
    <property type="evidence" value="ECO:0007669"/>
    <property type="project" value="InterPro"/>
</dbReference>
<accession>A0A2K9NQS9</accession>
<dbReference type="PROSITE" id="PS51202">
    <property type="entry name" value="RCK_C"/>
    <property type="match status" value="2"/>
</dbReference>
<proteinExistence type="inferred from homology"/>
<dbReference type="AlphaFoldDB" id="A0A2K9NQS9"/>
<dbReference type="RefSeq" id="WP_102243179.1">
    <property type="nucleotide sequence ID" value="NZ_CP025704.1"/>
</dbReference>
<keyword evidence="9" id="KW-1185">Reference proteome</keyword>
<comment type="subcellular location">
    <subcellularLocation>
        <location evidence="1">Membrane</location>
        <topology evidence="1">Multi-pass membrane protein</topology>
    </subcellularLocation>
</comment>
<dbReference type="OrthoDB" id="5287343at2"/>
<dbReference type="GO" id="GO:1902600">
    <property type="term" value="P:proton transmembrane transport"/>
    <property type="evidence" value="ECO:0007669"/>
    <property type="project" value="InterPro"/>
</dbReference>
<evidence type="ECO:0000256" key="5">
    <source>
        <dbReference type="ARBA" id="ARBA00022692"/>
    </source>
</evidence>
<dbReference type="PANTHER" id="PTHR42751:SF3">
    <property type="entry name" value="SODIUM_GLUTAMATE SYMPORTER"/>
    <property type="match status" value="1"/>
</dbReference>
<dbReference type="InterPro" id="IPR038770">
    <property type="entry name" value="Na+/solute_symporter_sf"/>
</dbReference>
<name>A0A2K9NQS9_BACTC</name>
<evidence type="ECO:0000313" key="9">
    <source>
        <dbReference type="Proteomes" id="UP000235584"/>
    </source>
</evidence>
<evidence type="ECO:0000256" key="3">
    <source>
        <dbReference type="ARBA" id="ARBA00022448"/>
    </source>
</evidence>
<dbReference type="Gene3D" id="3.30.70.1450">
    <property type="entry name" value="Regulator of K+ conductance, C-terminal domain"/>
    <property type="match status" value="2"/>
</dbReference>
<organism evidence="8 9">
    <name type="scientific">Bacteriovorax stolpii</name>
    <name type="common">Bdellovibrio stolpii</name>
    <dbReference type="NCBI Taxonomy" id="960"/>
    <lineage>
        <taxon>Bacteria</taxon>
        <taxon>Pseudomonadati</taxon>
        <taxon>Bdellovibrionota</taxon>
        <taxon>Bacteriovoracia</taxon>
        <taxon>Bacteriovoracales</taxon>
        <taxon>Bacteriovoracaceae</taxon>
        <taxon>Bacteriovorax</taxon>
    </lineage>
</organism>
<gene>
    <name evidence="8" type="ORF">C0V70_07150</name>
</gene>
<keyword evidence="7" id="KW-0472">Membrane</keyword>
<evidence type="ECO:0000256" key="2">
    <source>
        <dbReference type="ARBA" id="ARBA00005551"/>
    </source>
</evidence>
<dbReference type="PANTHER" id="PTHR42751">
    <property type="entry name" value="SODIUM/HYDROGEN EXCHANGER FAMILY/TRKA DOMAIN PROTEIN"/>
    <property type="match status" value="1"/>
</dbReference>
<dbReference type="Pfam" id="PF00999">
    <property type="entry name" value="Na_H_Exchanger"/>
    <property type="match status" value="1"/>
</dbReference>
<keyword evidence="5" id="KW-0812">Transmembrane</keyword>
<dbReference type="GO" id="GO:0015297">
    <property type="term" value="F:antiporter activity"/>
    <property type="evidence" value="ECO:0007669"/>
    <property type="project" value="InterPro"/>
</dbReference>
<comment type="similarity">
    <text evidence="2">Belongs to the monovalent cation:proton antiporter 2 (CPA2) transporter (TC 2.A.37) family.</text>
</comment>
<dbReference type="InterPro" id="IPR006037">
    <property type="entry name" value="RCK_C"/>
</dbReference>
<dbReference type="Proteomes" id="UP000235584">
    <property type="component" value="Chromosome"/>
</dbReference>
<dbReference type="EMBL" id="CP025704">
    <property type="protein sequence ID" value="AUN97886.1"/>
    <property type="molecule type" value="Genomic_DNA"/>
</dbReference>